<evidence type="ECO:0008006" key="11">
    <source>
        <dbReference type="Google" id="ProtNLM"/>
    </source>
</evidence>
<dbReference type="EMBL" id="CP158259">
    <property type="protein sequence ID" value="XDJ60190.1"/>
    <property type="molecule type" value="Genomic_DNA"/>
</dbReference>
<dbReference type="EMBL" id="CP158264">
    <property type="protein sequence ID" value="XDJ73893.1"/>
    <property type="molecule type" value="Genomic_DNA"/>
</dbReference>
<sequence>MKTTFATATLSACLALGAFPAFAAGPMGQQDHMVMDKTPMAGQATHKGQMGMDKMGMDKTSTSPASMAKEGMTHQAAMDHMGKTPMDKGSMDKGSMQK</sequence>
<gene>
    <name evidence="7" type="ORF">ABRY91_10155</name>
    <name evidence="5" type="ORF">ABRY92_09200</name>
    <name evidence="9" type="ORF">ABRY96_08440</name>
    <name evidence="8" type="ORF">ABRY97_09755</name>
    <name evidence="4" type="ORF">ABRZ00_04250</name>
    <name evidence="3" type="ORF">ABRZ02_12125</name>
    <name evidence="6" type="ORF">ABRZ03_07790</name>
    <name evidence="10" type="ORF">ABRZ08_07740</name>
</gene>
<evidence type="ECO:0000256" key="2">
    <source>
        <dbReference type="SAM" id="SignalP"/>
    </source>
</evidence>
<evidence type="ECO:0000313" key="6">
    <source>
        <dbReference type="EMBL" id="XDJ62643.1"/>
    </source>
</evidence>
<evidence type="ECO:0000313" key="4">
    <source>
        <dbReference type="EMBL" id="XDJ56388.1"/>
    </source>
</evidence>
<accession>A0AB39CRB9</accession>
<evidence type="ECO:0000313" key="10">
    <source>
        <dbReference type="EMBL" id="XDJ84148.1"/>
    </source>
</evidence>
<reference evidence="3" key="1">
    <citation type="submission" date="2024-05" db="EMBL/GenBank/DDBJ databases">
        <authorList>
            <person name="Luo Y.-C."/>
            <person name="Nicholds J."/>
            <person name="Mortimer T."/>
            <person name="Maboni G."/>
        </authorList>
    </citation>
    <scope>NUCLEOTIDE SEQUENCE</scope>
    <source>
        <strain evidence="10">140124</strain>
        <strain evidence="9">143751</strain>
        <strain evidence="8">143811</strain>
        <strain evidence="7">145849</strain>
        <strain evidence="6">145850</strain>
        <strain evidence="5">145852</strain>
        <strain evidence="4">150221</strain>
        <strain evidence="3">153271</strain>
    </source>
</reference>
<dbReference type="RefSeq" id="WP_368641004.1">
    <property type="nucleotide sequence ID" value="NZ_CP158253.1"/>
</dbReference>
<keyword evidence="2" id="KW-0732">Signal</keyword>
<dbReference type="AlphaFoldDB" id="A0AB39CRB9"/>
<evidence type="ECO:0000313" key="9">
    <source>
        <dbReference type="EMBL" id="XDJ81720.1"/>
    </source>
</evidence>
<dbReference type="KEGG" id="cgin:ABRZ00_04250"/>
<proteinExistence type="predicted"/>
<feature type="region of interest" description="Disordered" evidence="1">
    <location>
        <begin position="42"/>
        <end position="98"/>
    </location>
</feature>
<dbReference type="GeneID" id="93066718"/>
<feature type="compositionally biased region" description="Basic and acidic residues" evidence="1">
    <location>
        <begin position="80"/>
        <end position="91"/>
    </location>
</feature>
<evidence type="ECO:0000313" key="8">
    <source>
        <dbReference type="EMBL" id="XDJ73893.1"/>
    </source>
</evidence>
<feature type="signal peptide" evidence="2">
    <location>
        <begin position="1"/>
        <end position="23"/>
    </location>
</feature>
<organism evidence="3">
    <name type="scientific">Castellaniella ginsengisoli</name>
    <dbReference type="NCBI Taxonomy" id="546114"/>
    <lineage>
        <taxon>Bacteria</taxon>
        <taxon>Pseudomonadati</taxon>
        <taxon>Pseudomonadota</taxon>
        <taxon>Betaproteobacteria</taxon>
        <taxon>Burkholderiales</taxon>
        <taxon>Alcaligenaceae</taxon>
        <taxon>Castellaniella</taxon>
    </lineage>
</organism>
<dbReference type="EMBL" id="CP158261">
    <property type="protein sequence ID" value="XDJ65774.1"/>
    <property type="molecule type" value="Genomic_DNA"/>
</dbReference>
<dbReference type="EMBL" id="CP158268">
    <property type="protein sequence ID" value="XDJ84148.1"/>
    <property type="molecule type" value="Genomic_DNA"/>
</dbReference>
<dbReference type="EMBL" id="CP158266">
    <property type="protein sequence ID" value="XDJ81720.1"/>
    <property type="molecule type" value="Genomic_DNA"/>
</dbReference>
<name>A0AB39CRB9_9BURK</name>
<dbReference type="EMBL" id="CP158257">
    <property type="protein sequence ID" value="XDJ56388.1"/>
    <property type="molecule type" value="Genomic_DNA"/>
</dbReference>
<dbReference type="EMBL" id="CP158253">
    <property type="protein sequence ID" value="XDJ44393.1"/>
    <property type="molecule type" value="Genomic_DNA"/>
</dbReference>
<evidence type="ECO:0000313" key="5">
    <source>
        <dbReference type="EMBL" id="XDJ60190.1"/>
    </source>
</evidence>
<evidence type="ECO:0000313" key="7">
    <source>
        <dbReference type="EMBL" id="XDJ65774.1"/>
    </source>
</evidence>
<dbReference type="EMBL" id="CP158260">
    <property type="protein sequence ID" value="XDJ62643.1"/>
    <property type="molecule type" value="Genomic_DNA"/>
</dbReference>
<evidence type="ECO:0000313" key="3">
    <source>
        <dbReference type="EMBL" id="XDJ44393.1"/>
    </source>
</evidence>
<protein>
    <recommendedName>
        <fullName evidence="11">Pentapeptide MXKDX repeat protein</fullName>
    </recommendedName>
</protein>
<evidence type="ECO:0000256" key="1">
    <source>
        <dbReference type="SAM" id="MobiDB-lite"/>
    </source>
</evidence>
<feature type="chain" id="PRO_5044174484" description="Pentapeptide MXKDX repeat protein" evidence="2">
    <location>
        <begin position="24"/>
        <end position="98"/>
    </location>
</feature>